<organism evidence="10 11">
    <name type="scientific">Tritrichomonas foetus</name>
    <dbReference type="NCBI Taxonomy" id="1144522"/>
    <lineage>
        <taxon>Eukaryota</taxon>
        <taxon>Metamonada</taxon>
        <taxon>Parabasalia</taxon>
        <taxon>Tritrichomonadida</taxon>
        <taxon>Tritrichomonadidae</taxon>
        <taxon>Tritrichomonas</taxon>
    </lineage>
</organism>
<dbReference type="CDD" id="cd12082">
    <property type="entry name" value="MATE_like"/>
    <property type="match status" value="1"/>
</dbReference>
<dbReference type="VEuPathDB" id="TrichDB:TRFO_14430"/>
<evidence type="ECO:0000256" key="8">
    <source>
        <dbReference type="SAM" id="MobiDB-lite"/>
    </source>
</evidence>
<gene>
    <name evidence="10" type="ORF">TRFO_14430</name>
</gene>
<feature type="transmembrane region" description="Helical" evidence="9">
    <location>
        <begin position="74"/>
        <end position="94"/>
    </location>
</feature>
<evidence type="ECO:0000256" key="2">
    <source>
        <dbReference type="ARBA" id="ARBA00010199"/>
    </source>
</evidence>
<feature type="transmembrane region" description="Helical" evidence="9">
    <location>
        <begin position="158"/>
        <end position="179"/>
    </location>
</feature>
<evidence type="ECO:0000313" key="10">
    <source>
        <dbReference type="EMBL" id="OHT15087.1"/>
    </source>
</evidence>
<evidence type="ECO:0000256" key="3">
    <source>
        <dbReference type="ARBA" id="ARBA00022448"/>
    </source>
</evidence>
<evidence type="ECO:0000256" key="6">
    <source>
        <dbReference type="ARBA" id="ARBA00022989"/>
    </source>
</evidence>
<keyword evidence="7 9" id="KW-0472">Membrane</keyword>
<feature type="compositionally biased region" description="Basic and acidic residues" evidence="8">
    <location>
        <begin position="486"/>
        <end position="507"/>
    </location>
</feature>
<comment type="similarity">
    <text evidence="2">Belongs to the multi antimicrobial extrusion (MATE) (TC 2.A.66.1) family.</text>
</comment>
<protein>
    <submittedName>
        <fullName evidence="10">MatE family protein</fullName>
    </submittedName>
</protein>
<evidence type="ECO:0000256" key="4">
    <source>
        <dbReference type="ARBA" id="ARBA00022475"/>
    </source>
</evidence>
<comment type="caution">
    <text evidence="10">The sequence shown here is derived from an EMBL/GenBank/DDBJ whole genome shotgun (WGS) entry which is preliminary data.</text>
</comment>
<comment type="subcellular location">
    <subcellularLocation>
        <location evidence="1">Cell membrane</location>
        <topology evidence="1">Multi-pass membrane protein</topology>
    </subcellularLocation>
</comment>
<keyword evidence="6 9" id="KW-1133">Transmembrane helix</keyword>
<keyword evidence="3" id="KW-0813">Transport</keyword>
<feature type="compositionally biased region" description="Basic and acidic residues" evidence="8">
    <location>
        <begin position="545"/>
        <end position="560"/>
    </location>
</feature>
<feature type="transmembrane region" description="Helical" evidence="9">
    <location>
        <begin position="223"/>
        <end position="244"/>
    </location>
</feature>
<accession>A0A1J4KV27</accession>
<evidence type="ECO:0000256" key="9">
    <source>
        <dbReference type="SAM" id="Phobius"/>
    </source>
</evidence>
<dbReference type="InterPro" id="IPR052031">
    <property type="entry name" value="Membrane_Transporter-Flippase"/>
</dbReference>
<dbReference type="PANTHER" id="PTHR43549:SF2">
    <property type="entry name" value="MULTIDRUG RESISTANCE PROTEIN NORM-RELATED"/>
    <property type="match status" value="1"/>
</dbReference>
<dbReference type="GeneID" id="94832516"/>
<proteinExistence type="inferred from homology"/>
<dbReference type="OrthoDB" id="10264652at2759"/>
<dbReference type="Pfam" id="PF01554">
    <property type="entry name" value="MatE"/>
    <property type="match status" value="2"/>
</dbReference>
<feature type="transmembrane region" description="Helical" evidence="9">
    <location>
        <begin position="387"/>
        <end position="408"/>
    </location>
</feature>
<keyword evidence="11" id="KW-1185">Reference proteome</keyword>
<feature type="transmembrane region" description="Helical" evidence="9">
    <location>
        <begin position="449"/>
        <end position="468"/>
    </location>
</feature>
<feature type="transmembrane region" description="Helical" evidence="9">
    <location>
        <begin position="115"/>
        <end position="138"/>
    </location>
</feature>
<feature type="transmembrane region" description="Helical" evidence="9">
    <location>
        <begin position="186"/>
        <end position="203"/>
    </location>
</feature>
<dbReference type="Proteomes" id="UP000179807">
    <property type="component" value="Unassembled WGS sequence"/>
</dbReference>
<feature type="compositionally biased region" description="Polar residues" evidence="8">
    <location>
        <begin position="508"/>
        <end position="520"/>
    </location>
</feature>
<keyword evidence="4" id="KW-1003">Cell membrane</keyword>
<keyword evidence="5 9" id="KW-0812">Transmembrane</keyword>
<feature type="compositionally biased region" description="Low complexity" evidence="8">
    <location>
        <begin position="528"/>
        <end position="544"/>
    </location>
</feature>
<dbReference type="RefSeq" id="XP_068368223.1">
    <property type="nucleotide sequence ID" value="XM_068497812.1"/>
</dbReference>
<dbReference type="GO" id="GO:0005886">
    <property type="term" value="C:plasma membrane"/>
    <property type="evidence" value="ECO:0007669"/>
    <property type="project" value="UniProtKB-SubCell"/>
</dbReference>
<sequence length="560" mass="62480">MYEEPYESSDSLPRADGKDQQIDEEHMRLGGYPPFQTICRLTIGPLLSQVIQSLYGLMNSFWISRTIGEKGMTVMSIIVVVDFINTAFAQYFNVCMSARISFLFGRGIEEHAPQVVVDLHRFCFIVGILVPAILLPLSKPLMVWYGANDEIERMGFEYLLPQLCCSFVNFSYLSLCGLLQAMGHSLLFGICQITSAILNMAVFDPLFLVGLKTGMWGASTATVLANLLPALFIYIRVFCGKFNVKPKFHMYFRKFDRHSFSAMRVSLSQLISNLAASIPVLLLAKYVAQSGAAIGKYEVYMAAWNVNDRLYAFTICVCNALNQGFLPAASFAYGCNRLNRLLRLGLYALLLGSCWSVLCCIVIQVFTKHISGIWGNDPEYLKASVKMLRIGYFTCFLNQGAYTITACLQAMKMVVISVLTSVFTYLIPLPVFSSILYFTDKKNPERLMYAYVCNNIWSFLVVMVIAFVKLRFLFKSKPSGSGVLNDTDKTKIDDPEETNTEKLKETQRLTISSSTANSSEVVEKNDSPSEASSSSLSESSSTSKSKSESESEAKSTIEEV</sequence>
<feature type="transmembrane region" description="Helical" evidence="9">
    <location>
        <begin position="265"/>
        <end position="288"/>
    </location>
</feature>
<dbReference type="InterPro" id="IPR002528">
    <property type="entry name" value="MATE_fam"/>
</dbReference>
<dbReference type="GO" id="GO:0015297">
    <property type="term" value="F:antiporter activity"/>
    <property type="evidence" value="ECO:0007669"/>
    <property type="project" value="InterPro"/>
</dbReference>
<name>A0A1J4KV27_9EUKA</name>
<feature type="transmembrane region" description="Helical" evidence="9">
    <location>
        <begin position="344"/>
        <end position="367"/>
    </location>
</feature>
<reference evidence="10" key="1">
    <citation type="submission" date="2016-10" db="EMBL/GenBank/DDBJ databases">
        <authorList>
            <person name="Benchimol M."/>
            <person name="Almeida L.G."/>
            <person name="Vasconcelos A.T."/>
            <person name="Perreira-Neves A."/>
            <person name="Rosa I.A."/>
            <person name="Tasca T."/>
            <person name="Bogo M.R."/>
            <person name="de Souza W."/>
        </authorList>
    </citation>
    <scope>NUCLEOTIDE SEQUENCE [LARGE SCALE GENOMIC DNA]</scope>
    <source>
        <strain evidence="10">K</strain>
    </source>
</reference>
<dbReference type="AlphaFoldDB" id="A0A1J4KV27"/>
<evidence type="ECO:0000256" key="5">
    <source>
        <dbReference type="ARBA" id="ARBA00022692"/>
    </source>
</evidence>
<evidence type="ECO:0000256" key="7">
    <source>
        <dbReference type="ARBA" id="ARBA00023136"/>
    </source>
</evidence>
<feature type="transmembrane region" description="Helical" evidence="9">
    <location>
        <begin position="310"/>
        <end position="332"/>
    </location>
</feature>
<evidence type="ECO:0000313" key="11">
    <source>
        <dbReference type="Proteomes" id="UP000179807"/>
    </source>
</evidence>
<feature type="transmembrane region" description="Helical" evidence="9">
    <location>
        <begin position="415"/>
        <end position="437"/>
    </location>
</feature>
<dbReference type="GO" id="GO:0042910">
    <property type="term" value="F:xenobiotic transmembrane transporter activity"/>
    <property type="evidence" value="ECO:0007669"/>
    <property type="project" value="InterPro"/>
</dbReference>
<evidence type="ECO:0000256" key="1">
    <source>
        <dbReference type="ARBA" id="ARBA00004651"/>
    </source>
</evidence>
<feature type="region of interest" description="Disordered" evidence="8">
    <location>
        <begin position="485"/>
        <end position="560"/>
    </location>
</feature>
<dbReference type="PANTHER" id="PTHR43549">
    <property type="entry name" value="MULTIDRUG RESISTANCE PROTEIN YPNP-RELATED"/>
    <property type="match status" value="1"/>
</dbReference>
<dbReference type="EMBL" id="MLAK01000272">
    <property type="protein sequence ID" value="OHT15087.1"/>
    <property type="molecule type" value="Genomic_DNA"/>
</dbReference>